<evidence type="ECO:0000256" key="10">
    <source>
        <dbReference type="ARBA" id="ARBA00023170"/>
    </source>
</evidence>
<dbReference type="Gene3D" id="3.40.50.2300">
    <property type="match status" value="1"/>
</dbReference>
<dbReference type="PROSITE" id="PS50110">
    <property type="entry name" value="RESPONSE_REGULATORY"/>
    <property type="match status" value="1"/>
</dbReference>
<evidence type="ECO:0000256" key="3">
    <source>
        <dbReference type="ARBA" id="ARBA00022606"/>
    </source>
</evidence>
<dbReference type="InterPro" id="IPR011006">
    <property type="entry name" value="CheY-like_superfamily"/>
</dbReference>
<dbReference type="GO" id="GO:0006355">
    <property type="term" value="P:regulation of DNA-templated transcription"/>
    <property type="evidence" value="ECO:0007669"/>
    <property type="project" value="InterPro"/>
</dbReference>
<keyword evidence="10" id="KW-0675">Receptor</keyword>
<dbReference type="SMART" id="SM00387">
    <property type="entry name" value="HATPase_c"/>
    <property type="match status" value="1"/>
</dbReference>
<evidence type="ECO:0000256" key="12">
    <source>
        <dbReference type="SAM" id="MobiDB-lite"/>
    </source>
</evidence>
<dbReference type="InterPro" id="IPR013654">
    <property type="entry name" value="PAS_2"/>
</dbReference>
<dbReference type="Pfam" id="PF00072">
    <property type="entry name" value="Response_reg"/>
    <property type="match status" value="1"/>
</dbReference>
<dbReference type="InterPro" id="IPR036097">
    <property type="entry name" value="HisK_dim/P_sf"/>
</dbReference>
<dbReference type="GO" id="GO:0000155">
    <property type="term" value="F:phosphorelay sensor kinase activity"/>
    <property type="evidence" value="ECO:0007669"/>
    <property type="project" value="InterPro"/>
</dbReference>
<evidence type="ECO:0000256" key="5">
    <source>
        <dbReference type="ARBA" id="ARBA00022741"/>
    </source>
</evidence>
<keyword evidence="8" id="KW-0157">Chromophore</keyword>
<dbReference type="PROSITE" id="PS50109">
    <property type="entry name" value="HIS_KIN"/>
    <property type="match status" value="1"/>
</dbReference>
<dbReference type="OrthoDB" id="2015534at2759"/>
<dbReference type="InterPro" id="IPR013515">
    <property type="entry name" value="Phytochrome_cen-reg"/>
</dbReference>
<dbReference type="Gene3D" id="3.30.450.20">
    <property type="entry name" value="PAS domain"/>
    <property type="match status" value="2"/>
</dbReference>
<dbReference type="SUPFAM" id="SSF55785">
    <property type="entry name" value="PYP-like sensor domain (PAS domain)"/>
    <property type="match status" value="1"/>
</dbReference>
<evidence type="ECO:0000256" key="9">
    <source>
        <dbReference type="ARBA" id="ARBA00023012"/>
    </source>
</evidence>
<dbReference type="SUPFAM" id="SSF55874">
    <property type="entry name" value="ATPase domain of HSP90 chaperone/DNA topoisomerase II/histidine kinase"/>
    <property type="match status" value="1"/>
</dbReference>
<dbReference type="InterPro" id="IPR043150">
    <property type="entry name" value="Phytochrome_PHY_sf"/>
</dbReference>
<dbReference type="Pfam" id="PF00360">
    <property type="entry name" value="PHY"/>
    <property type="match status" value="1"/>
</dbReference>
<keyword evidence="2 11" id="KW-0597">Phosphoprotein</keyword>
<dbReference type="SMART" id="SM00448">
    <property type="entry name" value="REC"/>
    <property type="match status" value="1"/>
</dbReference>
<dbReference type="GO" id="GO:0009584">
    <property type="term" value="P:detection of visible light"/>
    <property type="evidence" value="ECO:0007669"/>
    <property type="project" value="InterPro"/>
</dbReference>
<dbReference type="InterPro" id="IPR029016">
    <property type="entry name" value="GAF-like_dom_sf"/>
</dbReference>
<proteinExistence type="predicted"/>
<dbReference type="AlphaFoldDB" id="A0A6A6XI01"/>
<feature type="modified residue" description="4-aspartylphosphate" evidence="11">
    <location>
        <position position="1028"/>
    </location>
</feature>
<evidence type="ECO:0000256" key="2">
    <source>
        <dbReference type="ARBA" id="ARBA00022553"/>
    </source>
</evidence>
<dbReference type="GO" id="GO:0009881">
    <property type="term" value="F:photoreceptor activity"/>
    <property type="evidence" value="ECO:0007669"/>
    <property type="project" value="UniProtKB-KW"/>
</dbReference>
<protein>
    <submittedName>
        <fullName evidence="16">Phytochrome-like protein</fullName>
    </submittedName>
</protein>
<evidence type="ECO:0000256" key="4">
    <source>
        <dbReference type="ARBA" id="ARBA00022679"/>
    </source>
</evidence>
<feature type="compositionally biased region" description="Polar residues" evidence="12">
    <location>
        <begin position="44"/>
        <end position="66"/>
    </location>
</feature>
<evidence type="ECO:0000259" key="13">
    <source>
        <dbReference type="PROSITE" id="PS50046"/>
    </source>
</evidence>
<gene>
    <name evidence="16" type="ORF">K505DRAFT_382198</name>
</gene>
<dbReference type="CDD" id="cd00082">
    <property type="entry name" value="HisKA"/>
    <property type="match status" value="1"/>
</dbReference>
<dbReference type="SMART" id="SM00388">
    <property type="entry name" value="HisKA"/>
    <property type="match status" value="1"/>
</dbReference>
<feature type="domain" description="Histidine kinase" evidence="14">
    <location>
        <begin position="682"/>
        <end position="923"/>
    </location>
</feature>
<keyword evidence="3" id="KW-0716">Sensory transduction</keyword>
<dbReference type="PROSITE" id="PS50046">
    <property type="entry name" value="PHYTOCHROME_2"/>
    <property type="match status" value="1"/>
</dbReference>
<dbReference type="Pfam" id="PF00512">
    <property type="entry name" value="HisKA"/>
    <property type="match status" value="1"/>
</dbReference>
<dbReference type="PANTHER" id="PTHR43065:SF10">
    <property type="entry name" value="PEROXIDE STRESS-ACTIVATED HISTIDINE KINASE MAK3"/>
    <property type="match status" value="1"/>
</dbReference>
<accession>A0A6A6XI01</accession>
<feature type="domain" description="Response regulatory" evidence="15">
    <location>
        <begin position="977"/>
        <end position="1098"/>
    </location>
</feature>
<reference evidence="16" key="1">
    <citation type="journal article" date="2020" name="Stud. Mycol.">
        <title>101 Dothideomycetes genomes: a test case for predicting lifestyles and emergence of pathogens.</title>
        <authorList>
            <person name="Haridas S."/>
            <person name="Albert R."/>
            <person name="Binder M."/>
            <person name="Bloem J."/>
            <person name="Labutti K."/>
            <person name="Salamov A."/>
            <person name="Andreopoulos B."/>
            <person name="Baker S."/>
            <person name="Barry K."/>
            <person name="Bills G."/>
            <person name="Bluhm B."/>
            <person name="Cannon C."/>
            <person name="Castanera R."/>
            <person name="Culley D."/>
            <person name="Daum C."/>
            <person name="Ezra D."/>
            <person name="Gonzalez J."/>
            <person name="Henrissat B."/>
            <person name="Kuo A."/>
            <person name="Liang C."/>
            <person name="Lipzen A."/>
            <person name="Lutzoni F."/>
            <person name="Magnuson J."/>
            <person name="Mondo S."/>
            <person name="Nolan M."/>
            <person name="Ohm R."/>
            <person name="Pangilinan J."/>
            <person name="Park H.-J."/>
            <person name="Ramirez L."/>
            <person name="Alfaro M."/>
            <person name="Sun H."/>
            <person name="Tritt A."/>
            <person name="Yoshinaga Y."/>
            <person name="Zwiers L.-H."/>
            <person name="Turgeon B."/>
            <person name="Goodwin S."/>
            <person name="Spatafora J."/>
            <person name="Crous P."/>
            <person name="Grigoriev I."/>
        </authorList>
    </citation>
    <scope>NUCLEOTIDE SEQUENCE</scope>
    <source>
        <strain evidence="16">CBS 109.77</strain>
    </source>
</reference>
<evidence type="ECO:0000313" key="17">
    <source>
        <dbReference type="Proteomes" id="UP000799757"/>
    </source>
</evidence>
<dbReference type="InterPro" id="IPR035965">
    <property type="entry name" value="PAS-like_dom_sf"/>
</dbReference>
<dbReference type="Gene3D" id="3.30.450.40">
    <property type="match status" value="1"/>
</dbReference>
<dbReference type="Pfam" id="PF01590">
    <property type="entry name" value="GAF"/>
    <property type="match status" value="1"/>
</dbReference>
<name>A0A6A6XI01_9PLEO</name>
<evidence type="ECO:0000256" key="8">
    <source>
        <dbReference type="ARBA" id="ARBA00022991"/>
    </source>
</evidence>
<evidence type="ECO:0000256" key="6">
    <source>
        <dbReference type="ARBA" id="ARBA00022777"/>
    </source>
</evidence>
<feature type="domain" description="Phytochrome chromophore attachment site" evidence="13">
    <location>
        <begin position="311"/>
        <end position="465"/>
    </location>
</feature>
<dbReference type="SUPFAM" id="SSF47384">
    <property type="entry name" value="Homodimeric domain of signal transducing histidine kinase"/>
    <property type="match status" value="1"/>
</dbReference>
<dbReference type="Gene3D" id="1.10.287.130">
    <property type="match status" value="1"/>
</dbReference>
<dbReference type="SUPFAM" id="SSF55781">
    <property type="entry name" value="GAF domain-like"/>
    <property type="match status" value="2"/>
</dbReference>
<evidence type="ECO:0000256" key="7">
    <source>
        <dbReference type="ARBA" id="ARBA00022840"/>
    </source>
</evidence>
<dbReference type="PANTHER" id="PTHR43065">
    <property type="entry name" value="SENSOR HISTIDINE KINASE"/>
    <property type="match status" value="1"/>
</dbReference>
<keyword evidence="4" id="KW-0808">Transferase</keyword>
<dbReference type="InterPro" id="IPR036890">
    <property type="entry name" value="HATPase_C_sf"/>
</dbReference>
<dbReference type="CDD" id="cd17546">
    <property type="entry name" value="REC_hyHK_CKI1_RcsC-like"/>
    <property type="match status" value="1"/>
</dbReference>
<keyword evidence="9" id="KW-0902">Two-component regulatory system</keyword>
<dbReference type="SUPFAM" id="SSF52172">
    <property type="entry name" value="CheY-like"/>
    <property type="match status" value="1"/>
</dbReference>
<dbReference type="InterPro" id="IPR003594">
    <property type="entry name" value="HATPase_dom"/>
</dbReference>
<keyword evidence="5" id="KW-0547">Nucleotide-binding</keyword>
<evidence type="ECO:0000259" key="15">
    <source>
        <dbReference type="PROSITE" id="PS50110"/>
    </source>
</evidence>
<keyword evidence="7" id="KW-0067">ATP-binding</keyword>
<evidence type="ECO:0000256" key="11">
    <source>
        <dbReference type="PROSITE-ProRule" id="PRU00169"/>
    </source>
</evidence>
<dbReference type="GO" id="GO:0005524">
    <property type="term" value="F:ATP binding"/>
    <property type="evidence" value="ECO:0007669"/>
    <property type="project" value="UniProtKB-KW"/>
</dbReference>
<dbReference type="Gene3D" id="3.30.450.270">
    <property type="match status" value="1"/>
</dbReference>
<dbReference type="InterPro" id="IPR005467">
    <property type="entry name" value="His_kinase_dom"/>
</dbReference>
<dbReference type="InterPro" id="IPR003018">
    <property type="entry name" value="GAF"/>
</dbReference>
<dbReference type="Proteomes" id="UP000799757">
    <property type="component" value="Unassembled WGS sequence"/>
</dbReference>
<dbReference type="PRINTS" id="PR01033">
    <property type="entry name" value="PHYTOCHROME"/>
</dbReference>
<keyword evidence="1" id="KW-0600">Photoreceptor protein</keyword>
<organism evidence="16 17">
    <name type="scientific">Melanomma pulvis-pyrius CBS 109.77</name>
    <dbReference type="NCBI Taxonomy" id="1314802"/>
    <lineage>
        <taxon>Eukaryota</taxon>
        <taxon>Fungi</taxon>
        <taxon>Dikarya</taxon>
        <taxon>Ascomycota</taxon>
        <taxon>Pezizomycotina</taxon>
        <taxon>Dothideomycetes</taxon>
        <taxon>Pleosporomycetidae</taxon>
        <taxon>Pleosporales</taxon>
        <taxon>Melanommataceae</taxon>
        <taxon>Melanomma</taxon>
    </lineage>
</organism>
<dbReference type="Pfam" id="PF02518">
    <property type="entry name" value="HATPase_c"/>
    <property type="match status" value="1"/>
</dbReference>
<dbReference type="InterPro" id="IPR001789">
    <property type="entry name" value="Sig_transdc_resp-reg_receiver"/>
</dbReference>
<dbReference type="Pfam" id="PF08446">
    <property type="entry name" value="PAS_2"/>
    <property type="match status" value="1"/>
</dbReference>
<evidence type="ECO:0000256" key="1">
    <source>
        <dbReference type="ARBA" id="ARBA00022543"/>
    </source>
</evidence>
<evidence type="ECO:0000259" key="14">
    <source>
        <dbReference type="PROSITE" id="PS50109"/>
    </source>
</evidence>
<sequence>MERVFPIRCTILGDIAYTRYSSPEIDQQQVVLVDSPTSERSDPLSRNSETSHTVNTTHDVSPTQESPPIEVVEDMVNSLPAKDALVYTECGEYAFTGEQGHGVITGNRAQFTRCEDEQIHIPGAIQPHGMLIGLDTIEDTETRYCCRVVSENSEDICRYTPRVLLSLNDFLSILAPSHRLAFHKCVSGIKNQFTSTLKSHEPKVFPVSFQQPEGETIPVWCAAHFVGGEHNLLVCEFELRNRPSSDKMSRDLPSSPFASLDSDPLDAVLSFVNKSMPLNIDLDDMFGDQGTTMELLDVMSQIQHQLSSQKDIENLLDVIVGLMMQLTGFHRCMVYRFDEEYNGKVVSELLNPRASSDIFKGLHFPSTDIPNQARELYKINRVRVLFDREEAACRLIYKAPKDLESPLDLTHSYLRAMSPVHLKYLKNMQVRSTMSVSLDNKNDLWGLICCHSYGPTGVRVSFPVREAVYWLGLCASNCLEKLLMAERIQRRQAASTMQLNFSSDVWLSASSEELLKLFSAAFGFLVVRGEARTIGRLSSYLEAVTLLKYAYFRNFEDTFASRNITKDFSDLVFPPGFEFIAGILFIPLSPAAGDFIIFFRANQTKEVDWAGNPKAKVGKGGQLEPRNSFKKWTEIVRGTCQNWTAEESAGMTRLVYGNFIRVWREKEADMQESRMKRLLLVNLSHELRTPLNAVVNYLEIAMEKRLEESTRAILSLSHDASKSLIYVIDDLLNLTAGAKQPTPLANLAFDLPKGLQSILDQLQSHVHHKLLTFDVITDIDFPRFVFGDLHRLQQAVSSLVTNALELTREGKGGIIIHLGVLQTTNDRCIIKISVQDSSPGMSQHELDDMFQEFEQVPDEEDVLDRPRAEGESEIFPTGGKRESKLSLGLALLSRYVKHSGGQLRGKSTLGSGSTFSLEIPLQLANEAADSLAPLSHTTSRKLVFDSGTRSEQSDGKTISTGFTSAQTEGLPLKANLTILLADDNPINLAILQRRLKKRGDVAISSRDGQHCFEMFQKHRDGIDFLLMDINPLVDGIKATTMIRAVEYNDTQILRIPIFAVSSSLDQHTQVSMEEAGFDGWLPKPIDFQRLDMILKGATCKSARIEGLYLTSNPEAGGWFT</sequence>
<feature type="region of interest" description="Disordered" evidence="12">
    <location>
        <begin position="28"/>
        <end position="68"/>
    </location>
</feature>
<keyword evidence="6" id="KW-0418">Kinase</keyword>
<dbReference type="InterPro" id="IPR003661">
    <property type="entry name" value="HisK_dim/P_dom"/>
</dbReference>
<dbReference type="InterPro" id="IPR016132">
    <property type="entry name" value="Phyto_chromo_attachment"/>
</dbReference>
<dbReference type="InterPro" id="IPR001294">
    <property type="entry name" value="Phytochrome"/>
</dbReference>
<dbReference type="EMBL" id="MU001856">
    <property type="protein sequence ID" value="KAF2795525.1"/>
    <property type="molecule type" value="Genomic_DNA"/>
</dbReference>
<evidence type="ECO:0000313" key="16">
    <source>
        <dbReference type="EMBL" id="KAF2795525.1"/>
    </source>
</evidence>
<keyword evidence="17" id="KW-1185">Reference proteome</keyword>
<dbReference type="Gene3D" id="3.30.565.10">
    <property type="entry name" value="Histidine kinase-like ATPase, C-terminal domain"/>
    <property type="match status" value="1"/>
</dbReference>